<protein>
    <recommendedName>
        <fullName evidence="2">DNA-binding protein</fullName>
    </recommendedName>
</protein>
<dbReference type="InterPro" id="IPR009061">
    <property type="entry name" value="DNA-bd_dom_put_sf"/>
</dbReference>
<dbReference type="SUPFAM" id="SSF46955">
    <property type="entry name" value="Putative DNA-binding domain"/>
    <property type="match status" value="1"/>
</dbReference>
<reference evidence="1" key="1">
    <citation type="submission" date="2023-10" db="EMBL/GenBank/DDBJ databases">
        <title>Complete genome sequence of Streptomyces sp. JL1001.</title>
        <authorList>
            <person name="Jiang L."/>
        </authorList>
    </citation>
    <scope>NUCLEOTIDE SEQUENCE</scope>
    <source>
        <strain evidence="1">JL1001</strain>
    </source>
</reference>
<proteinExistence type="predicted"/>
<dbReference type="EMBL" id="CP136798">
    <property type="protein sequence ID" value="XCN13900.1"/>
    <property type="molecule type" value="Genomic_DNA"/>
</dbReference>
<gene>
    <name evidence="1" type="ORF">R1Y80_09650</name>
</gene>
<organism evidence="1">
    <name type="scientific">Streptomyces sp. JL1001</name>
    <dbReference type="NCBI Taxonomy" id="3078227"/>
    <lineage>
        <taxon>Bacteria</taxon>
        <taxon>Bacillati</taxon>
        <taxon>Actinomycetota</taxon>
        <taxon>Actinomycetes</taxon>
        <taxon>Kitasatosporales</taxon>
        <taxon>Streptomycetaceae</taxon>
        <taxon>Streptomyces</taxon>
    </lineage>
</organism>
<dbReference type="Gene3D" id="1.10.10.10">
    <property type="entry name" value="Winged helix-like DNA-binding domain superfamily/Winged helix DNA-binding domain"/>
    <property type="match status" value="1"/>
</dbReference>
<dbReference type="InterPro" id="IPR036388">
    <property type="entry name" value="WH-like_DNA-bd_sf"/>
</dbReference>
<dbReference type="RefSeq" id="WP_354596804.1">
    <property type="nucleotide sequence ID" value="NZ_CP136798.1"/>
</dbReference>
<sequence>MATLADRTEKLRAVGVAPLLKTEELMAHYGVSNWTVNEWVKGGCPVEPTRFRGRRFDLDRVRAWMAADEQQTTAA</sequence>
<evidence type="ECO:0000313" key="1">
    <source>
        <dbReference type="EMBL" id="XCN13900.1"/>
    </source>
</evidence>
<name>A0AAU8KG30_9ACTN</name>
<dbReference type="AlphaFoldDB" id="A0AAU8KG30"/>
<evidence type="ECO:0008006" key="2">
    <source>
        <dbReference type="Google" id="ProtNLM"/>
    </source>
</evidence>
<accession>A0AAU8KG30</accession>